<keyword evidence="3" id="KW-1185">Reference proteome</keyword>
<evidence type="ECO:0000256" key="1">
    <source>
        <dbReference type="SAM" id="MobiDB-lite"/>
    </source>
</evidence>
<sequence length="171" mass="19459">MKWSIIQLQKAREQGLLIDETVQLDGLSKRDNQIRDISPVHITGRTDISSEKVTFHLRITGCFILPCSRTLVDVPYPFDVETIETFLLKPSSEEIEDAYQVTGDTIDLTPVIEEILLLEIPIQVISEEAKHSELPSGKGWDMMTEDELEKSQKDSIDPRLASLAKFFDKEK</sequence>
<evidence type="ECO:0008006" key="4">
    <source>
        <dbReference type="Google" id="ProtNLM"/>
    </source>
</evidence>
<gene>
    <name evidence="2" type="ORF">J2S13_001625</name>
</gene>
<comment type="caution">
    <text evidence="2">The sequence shown here is derived from an EMBL/GenBank/DDBJ whole genome shotgun (WGS) entry which is preliminary data.</text>
</comment>
<name>A0AAJ1T5S0_9BACI</name>
<evidence type="ECO:0000313" key="3">
    <source>
        <dbReference type="Proteomes" id="UP001237207"/>
    </source>
</evidence>
<dbReference type="Pfam" id="PF02620">
    <property type="entry name" value="YceD"/>
    <property type="match status" value="1"/>
</dbReference>
<dbReference type="EMBL" id="JAUSUC010000016">
    <property type="protein sequence ID" value="MDQ0215225.1"/>
    <property type="molecule type" value="Genomic_DNA"/>
</dbReference>
<dbReference type="RefSeq" id="WP_307257220.1">
    <property type="nucleotide sequence ID" value="NZ_JAUSUC010000016.1"/>
</dbReference>
<dbReference type="InterPro" id="IPR003772">
    <property type="entry name" value="YceD"/>
</dbReference>
<feature type="region of interest" description="Disordered" evidence="1">
    <location>
        <begin position="133"/>
        <end position="156"/>
    </location>
</feature>
<evidence type="ECO:0000313" key="2">
    <source>
        <dbReference type="EMBL" id="MDQ0215225.1"/>
    </source>
</evidence>
<dbReference type="Proteomes" id="UP001237207">
    <property type="component" value="Unassembled WGS sequence"/>
</dbReference>
<dbReference type="AlphaFoldDB" id="A0AAJ1T5S0"/>
<accession>A0AAJ1T5S0</accession>
<proteinExistence type="predicted"/>
<protein>
    <recommendedName>
        <fullName evidence="4">DUF177 domain-containing protein</fullName>
    </recommendedName>
</protein>
<organism evidence="2 3">
    <name type="scientific">Oikeobacillus pervagus</name>
    <dbReference type="NCBI Taxonomy" id="1325931"/>
    <lineage>
        <taxon>Bacteria</taxon>
        <taxon>Bacillati</taxon>
        <taxon>Bacillota</taxon>
        <taxon>Bacilli</taxon>
        <taxon>Bacillales</taxon>
        <taxon>Bacillaceae</taxon>
        <taxon>Oikeobacillus</taxon>
    </lineage>
</organism>
<reference evidence="2" key="1">
    <citation type="submission" date="2023-07" db="EMBL/GenBank/DDBJ databases">
        <title>Genomic Encyclopedia of Type Strains, Phase IV (KMG-IV): sequencing the most valuable type-strain genomes for metagenomic binning, comparative biology and taxonomic classification.</title>
        <authorList>
            <person name="Goeker M."/>
        </authorList>
    </citation>
    <scope>NUCLEOTIDE SEQUENCE</scope>
    <source>
        <strain evidence="2">DSM 23947</strain>
    </source>
</reference>